<sequence>MPPSLRSRKSVSSLPPEPPEGSDQDGSYSAAPSDDSDDVSSSPEKRPRGRPKGSGAKPKQSKKVPSPVPSRAQRKRKRDLKNDGRKSKVKASKTYNTILPALKPVTIPISNVTKNTNKWLKVKNTLSVKEAVAITDIPSAPKKLELCDVAGSNKSRRPDPKAAGYKKNIVESWIVEVADENHPDKPHILLFDWVNDRHLEAPWRAGSLETSFCPTQNDARRVGEAACVLLDRFPKSLAGWEKNSHVQGKRMVETLSLASLSNNFDYSNLHPIWRGPVIPGNVINHYAWPVTVVQVHQQTKKAKELSIQMYTAEAERFFFKFFVDRIDLAKENSVVSDEEFQDVLPLIRHIQYKLWGCAGTLAAMNRYAHSLLVPFLKADREREYPIIGPCDGSPGWTAQRQKIAPVQIKPLQKFVNSITGELPMITVISKSRICVAYILQQGLNAWLNGEGQLNVWQEMTEATDIVDSMRPKLLTIPQILDEYCCCDSLETRSRTPHYCMICWNLYLCSELVKVLDGRIVCQECINKYGTQLPIDFSSVGGLKAHIRRGAWFAHDHDAQASGRMKDPQLLDAICEKLYADLVAGSLDQWNDAWDGQRSWSDATYTDLALRSIKRSAKGISHPLNCSVEAVYPFCLVDGVVYLHHPANVVLASWGVNRLHGMYPVFVLPWCRLAIANIEREQTGEPRDLAFWVSFRNAMDCAMVINLLTPHLRAKRFKQKLSTEQYHELLEMWKTGRPSKKAQKAKFHPFININTQFKRWTREDIRRLEKLIGDFEKKHPGRHIPRSKSGAPWLFDPDHMPEDWSWDDVFNFFNLKYHRAKHMCNAENETKESPDNFLMACVIWYLKTGGKDEFFGCFLTIYTRHPFVVSVGRASDVLPGSRMATGFTCLHPSSTDDYNPLLCSITFEGWITNLFKTDFDISLFKTVMLALIRDIPLHTVWYDAPAMDLPAIQFPSLLSRAGSIYRDPQDVGGDGDDSGGGDGGRGDDDDEDEDYGGEEGTPVDDTFGLFNDRITDEDELPASDTAAKANGGQQKSGQTQGQGNGGQPTTITGAGLIDLNSGDFQPDNAVPPAHPLYGKALSAGNRLGLPTVDGRFVDSDGLVGMYLQEGDTIHVCAKFGQVVIPPPPDFGFLEAHLIEQQRLTITHGQWRQIFTQHNPSGVGLRCLWNAVAFTWSGDEKKVTRETIRDRVQALLLDVLSGTRSSPANPAQRERADLYHALNERTPDLINSLKTMEMGDIDDVQLIADALDAEIFMYVPRELREVGGDVLVGSWDLLARGQPHPPERQIHLVNYPNAHHWTVLWPLFGDGNPPVSDEARLPIPDFPELGAGPLLRLAEGDEGNQDLRHDDRRRTGGSMDGHVADMRPFPDATNPEFVVHKLESVGDETTFHTHPMSGVVVVPWANKNDALNHPEQNESFGRHTLRGFNGFVDAHGTRLAQWERPDGQDVIITSMTSGREIARFHWGKDAHDKKLKWKHLRPEEGD</sequence>
<feature type="region of interest" description="Disordered" evidence="1">
    <location>
        <begin position="1337"/>
        <end position="1361"/>
    </location>
</feature>
<dbReference type="OrthoDB" id="3934537at2759"/>
<dbReference type="Proteomes" id="UP000779574">
    <property type="component" value="Unassembled WGS sequence"/>
</dbReference>
<organism evidence="2 3">
    <name type="scientific">Aureobasidium melanogenum</name>
    <name type="common">Aureobasidium pullulans var. melanogenum</name>
    <dbReference type="NCBI Taxonomy" id="46634"/>
    <lineage>
        <taxon>Eukaryota</taxon>
        <taxon>Fungi</taxon>
        <taxon>Dikarya</taxon>
        <taxon>Ascomycota</taxon>
        <taxon>Pezizomycotina</taxon>
        <taxon>Dothideomycetes</taxon>
        <taxon>Dothideomycetidae</taxon>
        <taxon>Dothideales</taxon>
        <taxon>Saccotheciaceae</taxon>
        <taxon>Aureobasidium</taxon>
    </lineage>
</organism>
<feature type="compositionally biased region" description="Basic and acidic residues" evidence="1">
    <location>
        <begin position="1343"/>
        <end position="1352"/>
    </location>
</feature>
<feature type="compositionally biased region" description="Acidic residues" evidence="1">
    <location>
        <begin position="986"/>
        <end position="996"/>
    </location>
</feature>
<proteinExistence type="predicted"/>
<evidence type="ECO:0000313" key="3">
    <source>
        <dbReference type="Proteomes" id="UP000779574"/>
    </source>
</evidence>
<protein>
    <submittedName>
        <fullName evidence="2">Uncharacterized protein</fullName>
    </submittedName>
</protein>
<accession>A0A9P8J4K6</accession>
<comment type="caution">
    <text evidence="2">The sequence shown here is derived from an EMBL/GenBank/DDBJ whole genome shotgun (WGS) entry which is preliminary data.</text>
</comment>
<dbReference type="EMBL" id="JAHFXF010000443">
    <property type="protein sequence ID" value="KAG9687654.1"/>
    <property type="molecule type" value="Genomic_DNA"/>
</dbReference>
<feature type="region of interest" description="Disordered" evidence="1">
    <location>
        <begin position="1"/>
        <end position="92"/>
    </location>
</feature>
<gene>
    <name evidence="2" type="ORF">KCU76_g10160</name>
</gene>
<name>A0A9P8J4K6_AURME</name>
<feature type="region of interest" description="Disordered" evidence="1">
    <location>
        <begin position="1023"/>
        <end position="1070"/>
    </location>
</feature>
<reference evidence="2" key="1">
    <citation type="journal article" date="2021" name="J Fungi (Basel)">
        <title>Virulence traits and population genomics of the black yeast Aureobasidium melanogenum.</title>
        <authorList>
            <person name="Cernosa A."/>
            <person name="Sun X."/>
            <person name="Gostincar C."/>
            <person name="Fang C."/>
            <person name="Gunde-Cimerman N."/>
            <person name="Song Z."/>
        </authorList>
    </citation>
    <scope>NUCLEOTIDE SEQUENCE</scope>
    <source>
        <strain evidence="2">EXF-9911</strain>
    </source>
</reference>
<evidence type="ECO:0000256" key="1">
    <source>
        <dbReference type="SAM" id="MobiDB-lite"/>
    </source>
</evidence>
<feature type="region of interest" description="Disordered" evidence="1">
    <location>
        <begin position="964"/>
        <end position="1008"/>
    </location>
</feature>
<reference evidence="2" key="2">
    <citation type="submission" date="2021-08" db="EMBL/GenBank/DDBJ databases">
        <authorList>
            <person name="Gostincar C."/>
            <person name="Sun X."/>
            <person name="Song Z."/>
            <person name="Gunde-Cimerman N."/>
        </authorList>
    </citation>
    <scope>NUCLEOTIDE SEQUENCE</scope>
    <source>
        <strain evidence="2">EXF-9911</strain>
    </source>
</reference>
<evidence type="ECO:0000313" key="2">
    <source>
        <dbReference type="EMBL" id="KAG9687654.1"/>
    </source>
</evidence>
<feature type="non-terminal residue" evidence="2">
    <location>
        <position position="1"/>
    </location>
</feature>